<accession>A0ABT1QEL4</accession>
<proteinExistence type="predicted"/>
<gene>
    <name evidence="2" type="ORF">NOF53_16385</name>
</gene>
<name>A0ABT1QEL4_9NOCA</name>
<dbReference type="RefSeq" id="WP_255970569.1">
    <property type="nucleotide sequence ID" value="NZ_JANFQF010000012.1"/>
</dbReference>
<feature type="compositionally biased region" description="Pro residues" evidence="1">
    <location>
        <begin position="244"/>
        <end position="274"/>
    </location>
</feature>
<evidence type="ECO:0000313" key="3">
    <source>
        <dbReference type="Proteomes" id="UP001524501"/>
    </source>
</evidence>
<comment type="caution">
    <text evidence="2">The sequence shown here is derived from an EMBL/GenBank/DDBJ whole genome shotgun (WGS) entry which is preliminary data.</text>
</comment>
<evidence type="ECO:0008006" key="4">
    <source>
        <dbReference type="Google" id="ProtNLM"/>
    </source>
</evidence>
<evidence type="ECO:0000256" key="1">
    <source>
        <dbReference type="SAM" id="MobiDB-lite"/>
    </source>
</evidence>
<dbReference type="Proteomes" id="UP001524501">
    <property type="component" value="Unassembled WGS sequence"/>
</dbReference>
<protein>
    <recommendedName>
        <fullName evidence="4">IrrE N-terminal-like domain-containing protein</fullName>
    </recommendedName>
</protein>
<sequence>MPGPWSFEEFCRWLSRRRGKPIELRPLNADLLDGAPCGWSVDCEDVDIIYYAVSTAKLHSRFISYHECAHLLFGHEGTPSDCQAFVQLAPDIAPDAIRNALGRTDYDEPQEQEAELLAMSLLRHDEDRLLTRRGRTDPEDLAYYLCHCPARTTLNHCHRRRKTRAIEETFYTAKGQTGLDHYQVRQYAGWCRRLTLSMLAHTFLTVTRSKKGAREPGDDSELIALSVPEIRRVALPPGLEVSTRPPPRPRTLPLAPPPSTPSPTMPLPSPRAPA</sequence>
<feature type="region of interest" description="Disordered" evidence="1">
    <location>
        <begin position="235"/>
        <end position="274"/>
    </location>
</feature>
<organism evidence="2 3">
    <name type="scientific">Rhodococcus tibetensis</name>
    <dbReference type="NCBI Taxonomy" id="2965064"/>
    <lineage>
        <taxon>Bacteria</taxon>
        <taxon>Bacillati</taxon>
        <taxon>Actinomycetota</taxon>
        <taxon>Actinomycetes</taxon>
        <taxon>Mycobacteriales</taxon>
        <taxon>Nocardiaceae</taxon>
        <taxon>Rhodococcus</taxon>
    </lineage>
</organism>
<evidence type="ECO:0000313" key="2">
    <source>
        <dbReference type="EMBL" id="MCQ4120728.1"/>
    </source>
</evidence>
<dbReference type="EMBL" id="JANFQF010000012">
    <property type="protein sequence ID" value="MCQ4120728.1"/>
    <property type="molecule type" value="Genomic_DNA"/>
</dbReference>
<reference evidence="2 3" key="1">
    <citation type="submission" date="2022-07" db="EMBL/GenBank/DDBJ databases">
        <title>Degradation activity of malathion, p-nitrophenol and potential low-temperature adaptation strategy of Rhodococcus sp. FXJ9.536.</title>
        <authorList>
            <person name="Huang J."/>
            <person name="Huang Y."/>
        </authorList>
    </citation>
    <scope>NUCLEOTIDE SEQUENCE [LARGE SCALE GENOMIC DNA]</scope>
    <source>
        <strain evidence="2 3">FXJ9.536</strain>
    </source>
</reference>
<keyword evidence="3" id="KW-1185">Reference proteome</keyword>